<keyword evidence="3" id="KW-1185">Reference proteome</keyword>
<dbReference type="eggNOG" id="ENOG502SSNS">
    <property type="taxonomic scope" value="Eukaryota"/>
</dbReference>
<feature type="compositionally biased region" description="Basic residues" evidence="1">
    <location>
        <begin position="202"/>
        <end position="216"/>
    </location>
</feature>
<evidence type="ECO:0000313" key="3">
    <source>
        <dbReference type="Proteomes" id="UP000015241"/>
    </source>
</evidence>
<dbReference type="InParanoid" id="S8FTA4"/>
<feature type="compositionally biased region" description="Basic and acidic residues" evidence="1">
    <location>
        <begin position="601"/>
        <end position="618"/>
    </location>
</feature>
<feature type="compositionally biased region" description="Pro residues" evidence="1">
    <location>
        <begin position="490"/>
        <end position="499"/>
    </location>
</feature>
<dbReference type="HOGENOM" id="CLU_312388_0_0_1"/>
<feature type="compositionally biased region" description="Basic and acidic residues" evidence="1">
    <location>
        <begin position="243"/>
        <end position="253"/>
    </location>
</feature>
<feature type="compositionally biased region" description="Basic and acidic residues" evidence="1">
    <location>
        <begin position="503"/>
        <end position="514"/>
    </location>
</feature>
<feature type="compositionally biased region" description="Pro residues" evidence="1">
    <location>
        <begin position="737"/>
        <end position="753"/>
    </location>
</feature>
<feature type="compositionally biased region" description="Basic and acidic residues" evidence="1">
    <location>
        <begin position="116"/>
        <end position="132"/>
    </location>
</feature>
<feature type="compositionally biased region" description="Pro residues" evidence="1">
    <location>
        <begin position="675"/>
        <end position="705"/>
    </location>
</feature>
<feature type="compositionally biased region" description="Pro residues" evidence="1">
    <location>
        <begin position="136"/>
        <end position="149"/>
    </location>
</feature>
<feature type="region of interest" description="Disordered" evidence="1">
    <location>
        <begin position="735"/>
        <end position="793"/>
    </location>
</feature>
<dbReference type="Proteomes" id="UP000015241">
    <property type="component" value="Unassembled WGS sequence"/>
</dbReference>
<protein>
    <submittedName>
        <fullName evidence="2">Uncharacterized protein</fullName>
    </submittedName>
</protein>
<feature type="region of interest" description="Disordered" evidence="1">
    <location>
        <begin position="397"/>
        <end position="705"/>
    </location>
</feature>
<dbReference type="EMBL" id="KE504126">
    <property type="protein sequence ID" value="EPT04451.1"/>
    <property type="molecule type" value="Genomic_DNA"/>
</dbReference>
<feature type="compositionally biased region" description="Low complexity" evidence="1">
    <location>
        <begin position="633"/>
        <end position="674"/>
    </location>
</feature>
<evidence type="ECO:0000256" key="1">
    <source>
        <dbReference type="SAM" id="MobiDB-lite"/>
    </source>
</evidence>
<feature type="compositionally biased region" description="Polar residues" evidence="1">
    <location>
        <begin position="769"/>
        <end position="780"/>
    </location>
</feature>
<dbReference type="AlphaFoldDB" id="S8FTA4"/>
<feature type="compositionally biased region" description="Pro residues" evidence="1">
    <location>
        <begin position="184"/>
        <end position="200"/>
    </location>
</feature>
<dbReference type="STRING" id="743788.S8FTA4"/>
<evidence type="ECO:0000313" key="2">
    <source>
        <dbReference type="EMBL" id="EPT04451.1"/>
    </source>
</evidence>
<gene>
    <name evidence="2" type="ORF">FOMPIDRAFT_1057799</name>
</gene>
<feature type="compositionally biased region" description="Basic and acidic residues" evidence="1">
    <location>
        <begin position="71"/>
        <end position="91"/>
    </location>
</feature>
<name>S8FTA4_FOMSC</name>
<organism evidence="2 3">
    <name type="scientific">Fomitopsis schrenkii</name>
    <name type="common">Brown rot fungus</name>
    <dbReference type="NCBI Taxonomy" id="2126942"/>
    <lineage>
        <taxon>Eukaryota</taxon>
        <taxon>Fungi</taxon>
        <taxon>Dikarya</taxon>
        <taxon>Basidiomycota</taxon>
        <taxon>Agaricomycotina</taxon>
        <taxon>Agaricomycetes</taxon>
        <taxon>Polyporales</taxon>
        <taxon>Fomitopsis</taxon>
    </lineage>
</organism>
<feature type="compositionally biased region" description="Pro residues" evidence="1">
    <location>
        <begin position="427"/>
        <end position="442"/>
    </location>
</feature>
<feature type="compositionally biased region" description="Basic and acidic residues" evidence="1">
    <location>
        <begin position="174"/>
        <end position="183"/>
    </location>
</feature>
<feature type="compositionally biased region" description="Pro residues" evidence="1">
    <location>
        <begin position="451"/>
        <end position="460"/>
    </location>
</feature>
<feature type="compositionally biased region" description="Low complexity" evidence="1">
    <location>
        <begin position="535"/>
        <end position="565"/>
    </location>
</feature>
<reference evidence="2 3" key="1">
    <citation type="journal article" date="2012" name="Science">
        <title>The Paleozoic origin of enzymatic lignin decomposition reconstructed from 31 fungal genomes.</title>
        <authorList>
            <person name="Floudas D."/>
            <person name="Binder M."/>
            <person name="Riley R."/>
            <person name="Barry K."/>
            <person name="Blanchette R.A."/>
            <person name="Henrissat B."/>
            <person name="Martinez A.T."/>
            <person name="Otillar R."/>
            <person name="Spatafora J.W."/>
            <person name="Yadav J.S."/>
            <person name="Aerts A."/>
            <person name="Benoit I."/>
            <person name="Boyd A."/>
            <person name="Carlson A."/>
            <person name="Copeland A."/>
            <person name="Coutinho P.M."/>
            <person name="de Vries R.P."/>
            <person name="Ferreira P."/>
            <person name="Findley K."/>
            <person name="Foster B."/>
            <person name="Gaskell J."/>
            <person name="Glotzer D."/>
            <person name="Gorecki P."/>
            <person name="Heitman J."/>
            <person name="Hesse C."/>
            <person name="Hori C."/>
            <person name="Igarashi K."/>
            <person name="Jurgens J.A."/>
            <person name="Kallen N."/>
            <person name="Kersten P."/>
            <person name="Kohler A."/>
            <person name="Kuees U."/>
            <person name="Kumar T.K.A."/>
            <person name="Kuo A."/>
            <person name="LaButti K."/>
            <person name="Larrondo L.F."/>
            <person name="Lindquist E."/>
            <person name="Ling A."/>
            <person name="Lombard V."/>
            <person name="Lucas S."/>
            <person name="Lundell T."/>
            <person name="Martin R."/>
            <person name="McLaughlin D.J."/>
            <person name="Morgenstern I."/>
            <person name="Morin E."/>
            <person name="Murat C."/>
            <person name="Nagy L.G."/>
            <person name="Nolan M."/>
            <person name="Ohm R.A."/>
            <person name="Patyshakuliyeva A."/>
            <person name="Rokas A."/>
            <person name="Ruiz-Duenas F.J."/>
            <person name="Sabat G."/>
            <person name="Salamov A."/>
            <person name="Samejima M."/>
            <person name="Schmutz J."/>
            <person name="Slot J.C."/>
            <person name="St John F."/>
            <person name="Stenlid J."/>
            <person name="Sun H."/>
            <person name="Sun S."/>
            <person name="Syed K."/>
            <person name="Tsang A."/>
            <person name="Wiebenga A."/>
            <person name="Young D."/>
            <person name="Pisabarro A."/>
            <person name="Eastwood D.C."/>
            <person name="Martin F."/>
            <person name="Cullen D."/>
            <person name="Grigoriev I.V."/>
            <person name="Hibbett D.S."/>
        </authorList>
    </citation>
    <scope>NUCLEOTIDE SEQUENCE</scope>
    <source>
        <strain evidence="3">FP-58527</strain>
    </source>
</reference>
<sequence length="939" mass="103111">MPQPPIPGTSTAFRVEKYVNDPRAGPSPAPQTFKGPYTADFRATPPGYKGDTPTHGTPGTAYSGPSPPIHDTARQEEPRRSYYRHDYDKQRKPPAYAHPSGHHSSAPPPSAATYTHPEHRSEAPPLPEHYRDAFLSPPPQEYHRAPPPTRSEYHREPPPSPLNSYTYPAPAPPPHHEYRRHEPPPSYPAEPSSPPVPEPPPRYRHSSPERRHRPRSHRYERESYTDNSYAPRSSPPPQQRSPEPYRRYPEPALDRPPPARVNAPKPVRAGSQEPAADMRTLRTVTLLIEDRRQSVGDEPVNMLVEVHVPIKEARRSEDGYLADAREVSEALQASPSRLDGRAKVFAFRGKYRHYFLRITPEGGIECNSANLVVAPDQTLELFVEEFPLATAASLIESKSQNRTPAPAHGSYERRPLSPVVDSMPAPASLPPPTRGASPPPHRSSPARHPRPPIAPEPPSAAPRYHETDSPLRKHKKRPRESSTRSSMVENPPPPDPPYIPEASPRRDDRTEPRHPPPSGYDSGGTMPTVAPTPPRSRYSPASYSRSPPQHRSPGSASRSPSSPGRFSPPPAPTSAPLRTEYREYQSDPAPLPGPPSPKKARRDEGFEHEPPRAGEPRSNHRRAPSMQDGTHSAPHNPTTTYTAPANTSYPPASATMPPPSASYSPATAYATLPMAYPPPPAPDRPPSATYPPPMAPMQPPSAPYFPPELPATTYYPSEPAPTNALPFSALYSSASTPMPPAAGPPSTAAPPPIIAYTPGAGPANIPTDRPSSTAPLTGSTPPAPAREKTPEYSDEVNKAVGFYLRNVFAREPGWEEYVKGRNGRVKMSQHLEQYRFVKGKMEKYVGTKTPAEVTSAPGISVTKIQVMKAFNQPMSWLEEGSEVLALTGMYGPNGKRREDPRVGAMLEEVPPTTTGIQLKKFLALLREIHSRWTIENPGF</sequence>
<accession>S8FTA4</accession>
<feature type="region of interest" description="Disordered" evidence="1">
    <location>
        <begin position="17"/>
        <end position="277"/>
    </location>
</feature>
<proteinExistence type="predicted"/>
<feature type="compositionally biased region" description="Low complexity" evidence="1">
    <location>
        <begin position="754"/>
        <end position="763"/>
    </location>
</feature>
<feature type="compositionally biased region" description="Low complexity" evidence="1">
    <location>
        <begin position="93"/>
        <end position="115"/>
    </location>
</feature>
<dbReference type="OrthoDB" id="3215534at2759"/>